<evidence type="ECO:0000256" key="1">
    <source>
        <dbReference type="SAM" id="MobiDB-lite"/>
    </source>
</evidence>
<organism evidence="2 3">
    <name type="scientific">Trichogramma kaykai</name>
    <dbReference type="NCBI Taxonomy" id="54128"/>
    <lineage>
        <taxon>Eukaryota</taxon>
        <taxon>Metazoa</taxon>
        <taxon>Ecdysozoa</taxon>
        <taxon>Arthropoda</taxon>
        <taxon>Hexapoda</taxon>
        <taxon>Insecta</taxon>
        <taxon>Pterygota</taxon>
        <taxon>Neoptera</taxon>
        <taxon>Endopterygota</taxon>
        <taxon>Hymenoptera</taxon>
        <taxon>Apocrita</taxon>
        <taxon>Proctotrupomorpha</taxon>
        <taxon>Chalcidoidea</taxon>
        <taxon>Trichogrammatidae</taxon>
        <taxon>Trichogramma</taxon>
    </lineage>
</organism>
<evidence type="ECO:0000313" key="2">
    <source>
        <dbReference type="EMBL" id="KAL3399739.1"/>
    </source>
</evidence>
<evidence type="ECO:0000313" key="3">
    <source>
        <dbReference type="Proteomes" id="UP001627154"/>
    </source>
</evidence>
<gene>
    <name evidence="2" type="ORF">TKK_006985</name>
</gene>
<dbReference type="AlphaFoldDB" id="A0ABD2X3P5"/>
<name>A0ABD2X3P5_9HYME</name>
<proteinExistence type="predicted"/>
<accession>A0ABD2X3P5</accession>
<keyword evidence="3" id="KW-1185">Reference proteome</keyword>
<feature type="region of interest" description="Disordered" evidence="1">
    <location>
        <begin position="29"/>
        <end position="103"/>
    </location>
</feature>
<feature type="compositionally biased region" description="Low complexity" evidence="1">
    <location>
        <begin position="65"/>
        <end position="85"/>
    </location>
</feature>
<dbReference type="Proteomes" id="UP001627154">
    <property type="component" value="Unassembled WGS sequence"/>
</dbReference>
<dbReference type="EMBL" id="JBJJXI010000055">
    <property type="protein sequence ID" value="KAL3399739.1"/>
    <property type="molecule type" value="Genomic_DNA"/>
</dbReference>
<comment type="caution">
    <text evidence="2">The sequence shown here is derived from an EMBL/GenBank/DDBJ whole genome shotgun (WGS) entry which is preliminary data.</text>
</comment>
<sequence length="123" mass="13672">MCVSDKVTQVSHHQQQVVYTLACAAHPANTHTHTHTHTHPGREEKFGPQSPPPPPLLHPSRRYRPSLWQSTTTTTTTTTTTISTTYGSLPARRARGSARPDSPNALLSHSLYTYIYIYARVIA</sequence>
<reference evidence="2 3" key="1">
    <citation type="journal article" date="2024" name="bioRxiv">
        <title>A reference genome for Trichogramma kaykai: A tiny desert-dwelling parasitoid wasp with competing sex-ratio distorters.</title>
        <authorList>
            <person name="Culotta J."/>
            <person name="Lindsey A.R."/>
        </authorList>
    </citation>
    <scope>NUCLEOTIDE SEQUENCE [LARGE SCALE GENOMIC DNA]</scope>
    <source>
        <strain evidence="2 3">KSX58</strain>
    </source>
</reference>
<protein>
    <submittedName>
        <fullName evidence="2">Uncharacterized protein</fullName>
    </submittedName>
</protein>